<dbReference type="InterPro" id="IPR002639">
    <property type="entry name" value="UreF"/>
</dbReference>
<dbReference type="GO" id="GO:0016151">
    <property type="term" value="F:nickel cation binding"/>
    <property type="evidence" value="ECO:0007669"/>
    <property type="project" value="UniProtKB-UniRule"/>
</dbReference>
<dbReference type="HAMAP" id="MF_01385">
    <property type="entry name" value="UreF"/>
    <property type="match status" value="1"/>
</dbReference>
<evidence type="ECO:0000256" key="3">
    <source>
        <dbReference type="HAMAP-Rule" id="MF_01385"/>
    </source>
</evidence>
<evidence type="ECO:0000256" key="1">
    <source>
        <dbReference type="ARBA" id="ARBA00022988"/>
    </source>
</evidence>
<dbReference type="AlphaFoldDB" id="A0A562KTD7"/>
<name>A0A562KTD7_9BRAD</name>
<dbReference type="GO" id="GO:0005737">
    <property type="term" value="C:cytoplasm"/>
    <property type="evidence" value="ECO:0007669"/>
    <property type="project" value="UniProtKB-SubCell"/>
</dbReference>
<organism evidence="4 5">
    <name type="scientific">Bradyrhizobium daqingense</name>
    <dbReference type="NCBI Taxonomy" id="993502"/>
    <lineage>
        <taxon>Bacteria</taxon>
        <taxon>Pseudomonadati</taxon>
        <taxon>Pseudomonadota</taxon>
        <taxon>Alphaproteobacteria</taxon>
        <taxon>Hyphomicrobiales</taxon>
        <taxon>Nitrobacteraceae</taxon>
        <taxon>Bradyrhizobium</taxon>
    </lineage>
</organism>
<dbReference type="Proteomes" id="UP000317176">
    <property type="component" value="Unassembled WGS sequence"/>
</dbReference>
<proteinExistence type="inferred from homology"/>
<dbReference type="PIRSF" id="PIRSF009467">
    <property type="entry name" value="Ureas_acces_UreF"/>
    <property type="match status" value="1"/>
</dbReference>
<comment type="similarity">
    <text evidence="3">Belongs to the UreF family.</text>
</comment>
<comment type="subcellular location">
    <subcellularLocation>
        <location evidence="3">Cytoplasm</location>
    </subcellularLocation>
</comment>
<reference evidence="4 5" key="1">
    <citation type="journal article" date="2015" name="Stand. Genomic Sci.">
        <title>Genomic Encyclopedia of Bacterial and Archaeal Type Strains, Phase III: the genomes of soil and plant-associated and newly described type strains.</title>
        <authorList>
            <person name="Whitman W.B."/>
            <person name="Woyke T."/>
            <person name="Klenk H.P."/>
            <person name="Zhou Y."/>
            <person name="Lilburn T.G."/>
            <person name="Beck B.J."/>
            <person name="De Vos P."/>
            <person name="Vandamme P."/>
            <person name="Eisen J.A."/>
            <person name="Garrity G."/>
            <person name="Hugenholtz P."/>
            <person name="Kyrpides N.C."/>
        </authorList>
    </citation>
    <scope>NUCLEOTIDE SEQUENCE [LARGE SCALE GENOMIC DNA]</scope>
    <source>
        <strain evidence="4 5">CGMCC 1.10947</strain>
    </source>
</reference>
<comment type="subunit">
    <text evidence="3">UreD, UreF and UreG form a complex that acts as a GTP-hydrolysis-dependent molecular chaperone, activating the urease apoprotein by helping to assemble the nickel containing metallocenter of UreC. The UreE protein probably delivers the nickel.</text>
</comment>
<keyword evidence="1 3" id="KW-0996">Nickel insertion</keyword>
<comment type="caution">
    <text evidence="4">The sequence shown here is derived from an EMBL/GenBank/DDBJ whole genome shotgun (WGS) entry which is preliminary data.</text>
</comment>
<keyword evidence="2 3" id="KW-0143">Chaperone</keyword>
<evidence type="ECO:0000256" key="2">
    <source>
        <dbReference type="ARBA" id="ARBA00023186"/>
    </source>
</evidence>
<protein>
    <recommendedName>
        <fullName evidence="3">Urease accessory protein UreF</fullName>
    </recommendedName>
</protein>
<keyword evidence="5" id="KW-1185">Reference proteome</keyword>
<dbReference type="EMBL" id="VLKL01000021">
    <property type="protein sequence ID" value="TWH98688.1"/>
    <property type="molecule type" value="Genomic_DNA"/>
</dbReference>
<evidence type="ECO:0000313" key="5">
    <source>
        <dbReference type="Proteomes" id="UP000317176"/>
    </source>
</evidence>
<comment type="function">
    <text evidence="3">Required for maturation of urease via the functional incorporation of the urease nickel metallocenter.</text>
</comment>
<accession>A0A562KTD7</accession>
<gene>
    <name evidence="3" type="primary">ureF</name>
    <name evidence="4" type="ORF">IQ17_05766</name>
</gene>
<dbReference type="PANTHER" id="PTHR33620">
    <property type="entry name" value="UREASE ACCESSORY PROTEIN F"/>
    <property type="match status" value="1"/>
</dbReference>
<evidence type="ECO:0000313" key="4">
    <source>
        <dbReference type="EMBL" id="TWH98688.1"/>
    </source>
</evidence>
<sequence length="226" mass="24221">MLFDRLQALALLQLGDSAYPAGGFAFSWGLEGLAADGMLANRDELDRIIADQLMRRWAGMDRILLRQAFQARDCQAIAGIDRLAEAGTSSAEMREGSRRAGRALLGVWVKLDGPLSVAYRGLLSSDARLGHLPVVQAIVSRDAEFSLDAAELVSGWTLVTGLVSAAMRLGIVGHIEAQRSQTAARGLLAEVLAEPPAPDALPASFTPFIDVAVSRGPLRHVRMFTT</sequence>
<dbReference type="PANTHER" id="PTHR33620:SF1">
    <property type="entry name" value="UREASE ACCESSORY PROTEIN F"/>
    <property type="match status" value="1"/>
</dbReference>
<dbReference type="Pfam" id="PF01730">
    <property type="entry name" value="UreF"/>
    <property type="match status" value="1"/>
</dbReference>
<keyword evidence="3" id="KW-0963">Cytoplasm</keyword>
<dbReference type="InterPro" id="IPR038277">
    <property type="entry name" value="UreF_sf"/>
</dbReference>
<dbReference type="Gene3D" id="1.10.4190.10">
    <property type="entry name" value="Urease accessory protein UreF"/>
    <property type="match status" value="1"/>
</dbReference>